<dbReference type="GO" id="GO:0033768">
    <property type="term" value="C:SUMO-targeted ubiquitin ligase complex"/>
    <property type="evidence" value="ECO:0007669"/>
    <property type="project" value="TreeGrafter"/>
</dbReference>
<feature type="region of interest" description="Disordered" evidence="1">
    <location>
        <begin position="1"/>
        <end position="143"/>
    </location>
</feature>
<evidence type="ECO:0000256" key="1">
    <source>
        <dbReference type="SAM" id="MobiDB-lite"/>
    </source>
</evidence>
<dbReference type="CDD" id="cd16449">
    <property type="entry name" value="RING-HC"/>
    <property type="match status" value="1"/>
</dbReference>
<protein>
    <submittedName>
        <fullName evidence="2">Uncharacterized protein</fullName>
    </submittedName>
</protein>
<proteinExistence type="predicted"/>
<organism evidence="2 3">
    <name type="scientific">Cladophialophora immunda</name>
    <dbReference type="NCBI Taxonomy" id="569365"/>
    <lineage>
        <taxon>Eukaryota</taxon>
        <taxon>Fungi</taxon>
        <taxon>Dikarya</taxon>
        <taxon>Ascomycota</taxon>
        <taxon>Pezizomycotina</taxon>
        <taxon>Eurotiomycetes</taxon>
        <taxon>Chaetothyriomycetidae</taxon>
        <taxon>Chaetothyriales</taxon>
        <taxon>Herpotrichiellaceae</taxon>
        <taxon>Cladophialophora</taxon>
    </lineage>
</organism>
<accession>A0A0D2B7G1</accession>
<dbReference type="EMBL" id="KN847040">
    <property type="protein sequence ID" value="KIW33497.1"/>
    <property type="molecule type" value="Genomic_DNA"/>
</dbReference>
<dbReference type="HOGENOM" id="CLU_043321_0_0_1"/>
<reference evidence="2 3" key="1">
    <citation type="submission" date="2015-01" db="EMBL/GenBank/DDBJ databases">
        <title>The Genome Sequence of Cladophialophora immunda CBS83496.</title>
        <authorList>
            <consortium name="The Broad Institute Genomics Platform"/>
            <person name="Cuomo C."/>
            <person name="de Hoog S."/>
            <person name="Gorbushina A."/>
            <person name="Stielow B."/>
            <person name="Teixiera M."/>
            <person name="Abouelleil A."/>
            <person name="Chapman S.B."/>
            <person name="Priest M."/>
            <person name="Young S.K."/>
            <person name="Wortman J."/>
            <person name="Nusbaum C."/>
            <person name="Birren B."/>
        </authorList>
    </citation>
    <scope>NUCLEOTIDE SEQUENCE [LARGE SCALE GENOMIC DNA]</scope>
    <source>
        <strain evidence="2 3">CBS 83496</strain>
    </source>
</reference>
<dbReference type="OrthoDB" id="2398441at2759"/>
<feature type="compositionally biased region" description="Low complexity" evidence="1">
    <location>
        <begin position="7"/>
        <end position="20"/>
    </location>
</feature>
<dbReference type="GeneID" id="27339537"/>
<sequence>MPPAGTLALSSFLNSASASSSRKRSHEEITRSQSRSATPDHVPSKRRRINYQPTNYHPTPEPSRDSTPPYPESTIRFEGDGFDYRRPTMPTQAHLATATPAPHDVTIDLTADSDSDDTSTASDSSLQPNLRQVSSQPAPRSHSRTLLVRTWMAVSQQQQIVQQEQEMVRRRRESAQRRRQQQLEQTRRQPAEGQQELEQRQQERHVRAPPFGQRPQNDPPEIIDLSDTDDSDSDFDMDDFEVSIDMETLRSGSVSPEPASPEVEFVEERRVPQAQRQEAAVQANVGANAPRTDRGALGYFPEILRRSTQFLFGDMQHIAPGYGEGLLDRLDGVPPRGHNGRHANDGGDAFIINLDYRQPAFALAPFDVFDRGSETPQVVPEPYKGPPAAKEGFIRTFGEEDVILCPMCGDELAVGNADVKKQVWVVKSCGHVYCGECAVNRSKSKVSKKGKGKEPEKKLESSRSVPFTVCNVDGCTSKVVSKTAMFPIYL</sequence>
<evidence type="ECO:0000313" key="3">
    <source>
        <dbReference type="Proteomes" id="UP000054466"/>
    </source>
</evidence>
<evidence type="ECO:0000313" key="2">
    <source>
        <dbReference type="EMBL" id="KIW33497.1"/>
    </source>
</evidence>
<dbReference type="VEuPathDB" id="FungiDB:PV07_00343"/>
<feature type="compositionally biased region" description="Acidic residues" evidence="1">
    <location>
        <begin position="224"/>
        <end position="233"/>
    </location>
</feature>
<dbReference type="PANTHER" id="PTHR28042">
    <property type="entry name" value="E3 UBIQUITIN-PROTEIN LIGASE COMPLEX SLX5-SLX8 SUBUNIT SLX5"/>
    <property type="match status" value="1"/>
</dbReference>
<feature type="compositionally biased region" description="Basic and acidic residues" evidence="1">
    <location>
        <begin position="75"/>
        <end position="86"/>
    </location>
</feature>
<dbReference type="RefSeq" id="XP_016253713.1">
    <property type="nucleotide sequence ID" value="XM_016386785.1"/>
</dbReference>
<keyword evidence="3" id="KW-1185">Reference proteome</keyword>
<dbReference type="AlphaFoldDB" id="A0A0D2B7G1"/>
<dbReference type="InterPro" id="IPR038886">
    <property type="entry name" value="E3_SLX5/Rfp1"/>
</dbReference>
<feature type="region of interest" description="Disordered" evidence="1">
    <location>
        <begin position="165"/>
        <end position="233"/>
    </location>
</feature>
<dbReference type="Proteomes" id="UP000054466">
    <property type="component" value="Unassembled WGS sequence"/>
</dbReference>
<dbReference type="GO" id="GO:0004842">
    <property type="term" value="F:ubiquitin-protein transferase activity"/>
    <property type="evidence" value="ECO:0007669"/>
    <property type="project" value="TreeGrafter"/>
</dbReference>
<feature type="compositionally biased region" description="Basic and acidic residues" evidence="1">
    <location>
        <begin position="197"/>
        <end position="206"/>
    </location>
</feature>
<dbReference type="SUPFAM" id="SSF57850">
    <property type="entry name" value="RING/U-box"/>
    <property type="match status" value="1"/>
</dbReference>
<gene>
    <name evidence="2" type="ORF">PV07_00343</name>
</gene>
<feature type="compositionally biased region" description="Basic residues" evidence="1">
    <location>
        <begin position="169"/>
        <end position="180"/>
    </location>
</feature>
<feature type="compositionally biased region" description="Polar residues" evidence="1">
    <location>
        <begin position="127"/>
        <end position="138"/>
    </location>
</feature>
<dbReference type="PANTHER" id="PTHR28042:SF1">
    <property type="entry name" value="E3 UBIQUITIN-PROTEIN LIGASE COMPLEX SLX5-SLX8 SUBUNIT SLX5"/>
    <property type="match status" value="1"/>
</dbReference>
<name>A0A0D2B7G1_9EURO</name>
<dbReference type="STRING" id="569365.A0A0D2B7G1"/>